<evidence type="ECO:0000313" key="2">
    <source>
        <dbReference type="Proteomes" id="UP001519343"/>
    </source>
</evidence>
<gene>
    <name evidence="1" type="ORF">J2Z37_001403</name>
</gene>
<dbReference type="EMBL" id="JAGGKT010000002">
    <property type="protein sequence ID" value="MBP1931406.1"/>
    <property type="molecule type" value="Genomic_DNA"/>
</dbReference>
<dbReference type="Proteomes" id="UP001519343">
    <property type="component" value="Unassembled WGS sequence"/>
</dbReference>
<comment type="caution">
    <text evidence="1">The sequence shown here is derived from an EMBL/GenBank/DDBJ whole genome shotgun (WGS) entry which is preliminary data.</text>
</comment>
<accession>A0ABS4GMB1</accession>
<sequence>MTIGRMNIASKHTVVPREELHYVEANGQVVNYQLSEEELAKYRALPSIKEKKSVFIIPMRKKM</sequence>
<evidence type="ECO:0000313" key="1">
    <source>
        <dbReference type="EMBL" id="MBP1931406.1"/>
    </source>
</evidence>
<dbReference type="RefSeq" id="WP_209809470.1">
    <property type="nucleotide sequence ID" value="NZ_JAGGKT010000002.1"/>
</dbReference>
<keyword evidence="2" id="KW-1185">Reference proteome</keyword>
<organism evidence="1 2">
    <name type="scientific">Ammoniphilus resinae</name>
    <dbReference type="NCBI Taxonomy" id="861532"/>
    <lineage>
        <taxon>Bacteria</taxon>
        <taxon>Bacillati</taxon>
        <taxon>Bacillota</taxon>
        <taxon>Bacilli</taxon>
        <taxon>Bacillales</taxon>
        <taxon>Paenibacillaceae</taxon>
        <taxon>Aneurinibacillus group</taxon>
        <taxon>Ammoniphilus</taxon>
    </lineage>
</organism>
<proteinExistence type="predicted"/>
<name>A0ABS4GMB1_9BACL</name>
<reference evidence="1 2" key="1">
    <citation type="submission" date="2021-03" db="EMBL/GenBank/DDBJ databases">
        <title>Genomic Encyclopedia of Type Strains, Phase IV (KMG-IV): sequencing the most valuable type-strain genomes for metagenomic binning, comparative biology and taxonomic classification.</title>
        <authorList>
            <person name="Goeker M."/>
        </authorList>
    </citation>
    <scope>NUCLEOTIDE SEQUENCE [LARGE SCALE GENOMIC DNA]</scope>
    <source>
        <strain evidence="1 2">DSM 24738</strain>
    </source>
</reference>
<protein>
    <submittedName>
        <fullName evidence="1">Uncharacterized protein</fullName>
    </submittedName>
</protein>